<dbReference type="Proteomes" id="UP000051952">
    <property type="component" value="Unassembled WGS sequence"/>
</dbReference>
<keyword evidence="3" id="KW-1185">Reference proteome</keyword>
<feature type="compositionally biased region" description="Acidic residues" evidence="1">
    <location>
        <begin position="264"/>
        <end position="274"/>
    </location>
</feature>
<dbReference type="OrthoDB" id="272179at2759"/>
<evidence type="ECO:0000313" key="2">
    <source>
        <dbReference type="EMBL" id="CUG90007.1"/>
    </source>
</evidence>
<dbReference type="SUPFAM" id="SSF54529">
    <property type="entry name" value="Mitochondrial glycoprotein MAM33-like"/>
    <property type="match status" value="1"/>
</dbReference>
<name>A0A0S4JKT7_BODSA</name>
<dbReference type="EMBL" id="CYKH01001783">
    <property type="protein sequence ID" value="CUG90007.1"/>
    <property type="molecule type" value="Genomic_DNA"/>
</dbReference>
<dbReference type="InterPro" id="IPR036561">
    <property type="entry name" value="MAM33_sf"/>
</dbReference>
<feature type="region of interest" description="Disordered" evidence="1">
    <location>
        <begin position="262"/>
        <end position="287"/>
    </location>
</feature>
<gene>
    <name evidence="2" type="ORF">BSAL_24535</name>
</gene>
<dbReference type="VEuPathDB" id="TriTrypDB:BSAL_24535"/>
<evidence type="ECO:0000313" key="3">
    <source>
        <dbReference type="Proteomes" id="UP000051952"/>
    </source>
</evidence>
<dbReference type="Gene3D" id="3.10.280.10">
    <property type="entry name" value="Mitochondrial glycoprotein"/>
    <property type="match status" value="1"/>
</dbReference>
<accession>A0A0S4JKT7</accession>
<dbReference type="OMA" id="NRAMEVK"/>
<organism evidence="2 3">
    <name type="scientific">Bodo saltans</name>
    <name type="common">Flagellated protozoan</name>
    <dbReference type="NCBI Taxonomy" id="75058"/>
    <lineage>
        <taxon>Eukaryota</taxon>
        <taxon>Discoba</taxon>
        <taxon>Euglenozoa</taxon>
        <taxon>Kinetoplastea</taxon>
        <taxon>Metakinetoplastina</taxon>
        <taxon>Eubodonida</taxon>
        <taxon>Bodonidae</taxon>
        <taxon>Bodo</taxon>
    </lineage>
</organism>
<evidence type="ECO:0000256" key="1">
    <source>
        <dbReference type="SAM" id="MobiDB-lite"/>
    </source>
</evidence>
<dbReference type="AlphaFoldDB" id="A0A0S4JKT7"/>
<reference evidence="3" key="1">
    <citation type="submission" date="2015-09" db="EMBL/GenBank/DDBJ databases">
        <authorList>
            <consortium name="Pathogen Informatics"/>
        </authorList>
    </citation>
    <scope>NUCLEOTIDE SEQUENCE [LARGE SCALE GENOMIC DNA]</scope>
    <source>
        <strain evidence="3">Lake Konstanz</strain>
    </source>
</reference>
<proteinExistence type="predicted"/>
<sequence>MKRLSTAFPSLVLHGVRACSSTSTAVELPPQALDGEPLNTNARRGEWVQAMQEKYGEGAFQLFRPLYRDLVDEMRREANTAPPTPKKGWSVALDDKVNLVVARREANAAEKTGRVVAYTNIKMANPPKLHQGMYMADFFPVEALVERNGVIMHFSSCAIDRRLHLRNVRAYAVDALGPGTDIMSLDANVLWSTHNLLYDGPCLWHLEVDMLNEMYELMMDHAVDMDFVLWMGDWATYAEHVAATRWMLGLMDAVIPEDRRGGEEDFLLEEEMEELSNPPPDYTSSRD</sequence>
<protein>
    <submittedName>
        <fullName evidence="2">Uncharacterized protein</fullName>
    </submittedName>
</protein>